<feature type="domain" description="At2g35280-like TPR" evidence="1">
    <location>
        <begin position="22"/>
        <end position="123"/>
    </location>
</feature>
<dbReference type="AlphaFoldDB" id="A0A7J7MC63"/>
<proteinExistence type="predicted"/>
<evidence type="ECO:0000313" key="3">
    <source>
        <dbReference type="Proteomes" id="UP000541444"/>
    </source>
</evidence>
<keyword evidence="3" id="KW-1185">Reference proteome</keyword>
<dbReference type="EMBL" id="JACGCM010001633">
    <property type="protein sequence ID" value="KAF6152422.1"/>
    <property type="molecule type" value="Genomic_DNA"/>
</dbReference>
<reference evidence="2 3" key="1">
    <citation type="journal article" date="2020" name="IScience">
        <title>Genome Sequencing of the Endangered Kingdonia uniflora (Circaeasteraceae, Ranunculales) Reveals Potential Mechanisms of Evolutionary Specialization.</title>
        <authorList>
            <person name="Sun Y."/>
            <person name="Deng T."/>
            <person name="Zhang A."/>
            <person name="Moore M.J."/>
            <person name="Landis J.B."/>
            <person name="Lin N."/>
            <person name="Zhang H."/>
            <person name="Zhang X."/>
            <person name="Huang J."/>
            <person name="Zhang X."/>
            <person name="Sun H."/>
            <person name="Wang H."/>
        </authorList>
    </citation>
    <scope>NUCLEOTIDE SEQUENCE [LARGE SCALE GENOMIC DNA]</scope>
    <source>
        <strain evidence="2">TB1705</strain>
        <tissue evidence="2">Leaf</tissue>
    </source>
</reference>
<organism evidence="2 3">
    <name type="scientific">Kingdonia uniflora</name>
    <dbReference type="NCBI Taxonomy" id="39325"/>
    <lineage>
        <taxon>Eukaryota</taxon>
        <taxon>Viridiplantae</taxon>
        <taxon>Streptophyta</taxon>
        <taxon>Embryophyta</taxon>
        <taxon>Tracheophyta</taxon>
        <taxon>Spermatophyta</taxon>
        <taxon>Magnoliopsida</taxon>
        <taxon>Ranunculales</taxon>
        <taxon>Circaeasteraceae</taxon>
        <taxon>Kingdonia</taxon>
    </lineage>
</organism>
<dbReference type="PANTHER" id="PTHR33784:SF10">
    <property type="entry name" value="F-BOX PROTEIN"/>
    <property type="match status" value="1"/>
</dbReference>
<accession>A0A7J7MC63</accession>
<dbReference type="PANTHER" id="PTHR33784">
    <property type="entry name" value="OS05G0482100 PROTEIN"/>
    <property type="match status" value="1"/>
</dbReference>
<sequence length="187" mass="21542">CKVVNEAGGDNVIYRHISIKRYDPVPWTISDEAAMFLRRCQENGNPESLFRLGMMEYFSKVRINTGLDILERAAHSGHDEATYTVALIYLCGDNRSRCQGIQMLNKFSRSKIMECRKKSKAIIHRMWINNDLGSGRLDSNNMMCDDCDRERAAKRSRWVQDDECVLGCDACRWERELGVFSKIVTGF</sequence>
<dbReference type="Proteomes" id="UP000541444">
    <property type="component" value="Unassembled WGS sequence"/>
</dbReference>
<evidence type="ECO:0000313" key="2">
    <source>
        <dbReference type="EMBL" id="KAF6152422.1"/>
    </source>
</evidence>
<evidence type="ECO:0000259" key="1">
    <source>
        <dbReference type="Pfam" id="PF23310"/>
    </source>
</evidence>
<dbReference type="InterPro" id="IPR057136">
    <property type="entry name" value="At2g35280_TPR_dom"/>
</dbReference>
<dbReference type="SUPFAM" id="SSF81901">
    <property type="entry name" value="HCP-like"/>
    <property type="match status" value="1"/>
</dbReference>
<dbReference type="Gene3D" id="1.25.40.10">
    <property type="entry name" value="Tetratricopeptide repeat domain"/>
    <property type="match status" value="1"/>
</dbReference>
<dbReference type="OrthoDB" id="1926629at2759"/>
<name>A0A7J7MC63_9MAGN</name>
<comment type="caution">
    <text evidence="2">The sequence shown here is derived from an EMBL/GenBank/DDBJ whole genome shotgun (WGS) entry which is preliminary data.</text>
</comment>
<protein>
    <recommendedName>
        <fullName evidence="1">At2g35280-like TPR domain-containing protein</fullName>
    </recommendedName>
</protein>
<gene>
    <name evidence="2" type="ORF">GIB67_038045</name>
</gene>
<dbReference type="InterPro" id="IPR011990">
    <property type="entry name" value="TPR-like_helical_dom_sf"/>
</dbReference>
<dbReference type="InterPro" id="IPR040338">
    <property type="entry name" value="At1g67623-like"/>
</dbReference>
<feature type="non-terminal residue" evidence="2">
    <location>
        <position position="1"/>
    </location>
</feature>
<dbReference type="Pfam" id="PF23310">
    <property type="entry name" value="TPR_27"/>
    <property type="match status" value="1"/>
</dbReference>